<accession>A0A0D6EV95</accession>
<dbReference type="HOGENOM" id="CLU_1238980_0_0_4"/>
<evidence type="ECO:0000313" key="2">
    <source>
        <dbReference type="Proteomes" id="UP000064007"/>
    </source>
</evidence>
<dbReference type="AlphaFoldDB" id="A0A0D6EV95"/>
<proteinExistence type="predicted"/>
<organism evidence="1 2">
    <name type="scientific">Candidatus Methylopumilus planktonicus</name>
    <dbReference type="NCBI Taxonomy" id="1581557"/>
    <lineage>
        <taxon>Bacteria</taxon>
        <taxon>Pseudomonadati</taxon>
        <taxon>Pseudomonadota</taxon>
        <taxon>Betaproteobacteria</taxon>
        <taxon>Nitrosomonadales</taxon>
        <taxon>Methylophilaceae</taxon>
        <taxon>Candidatus Methylopumilus</taxon>
    </lineage>
</organism>
<sequence length="219" mass="25480">MFTCHYRLWVIPLIFISSHLVVAAPMGFEGSVMTMGDFNQNWREAGFNYAITSRDALGLTHLEFRSDDHKDKREVDTLNYTRLLSRWNLTDAQSNLWLFMGFGEIRGSIDNQSIDSKFIASPGFQFDYETTRIYFATTHKIYRASNLNHDTTSIRAGFSFYEADYEKTQPWFILETKYTNQISDKIEVIPMLRLINKNIFVEGGVNNSGQPRLNLMYTF</sequence>
<name>A0A0D6EV95_9PROT</name>
<gene>
    <name evidence="1" type="ORF">BN1208_0519</name>
</gene>
<protein>
    <recommendedName>
        <fullName evidence="3">DUF481 domain-containing protein</fullName>
    </recommendedName>
</protein>
<keyword evidence="2" id="KW-1185">Reference proteome</keyword>
<dbReference type="OrthoDB" id="7627797at2"/>
<evidence type="ECO:0008006" key="3">
    <source>
        <dbReference type="Google" id="ProtNLM"/>
    </source>
</evidence>
<dbReference type="STRING" id="1581557.BN1208_0519"/>
<evidence type="ECO:0000313" key="1">
    <source>
        <dbReference type="EMBL" id="CEZ19411.1"/>
    </source>
</evidence>
<dbReference type="Proteomes" id="UP000064007">
    <property type="component" value="Chromosome 1"/>
</dbReference>
<dbReference type="EMBL" id="LN827929">
    <property type="protein sequence ID" value="CEZ19411.1"/>
    <property type="molecule type" value="Genomic_DNA"/>
</dbReference>
<dbReference type="RefSeq" id="WP_046487637.1">
    <property type="nucleotide sequence ID" value="NZ_LN827929.1"/>
</dbReference>
<dbReference type="KEGG" id="mbat:BN1208_0519"/>
<reference evidence="2" key="1">
    <citation type="submission" date="2014-12" db="EMBL/GenBank/DDBJ databases">
        <authorList>
            <person name="Salcher M.M."/>
        </authorList>
    </citation>
    <scope>NUCLEOTIDE SEQUENCE [LARGE SCALE GENOMIC DNA]</scope>
    <source>
        <strain evidence="2">MMS-10A-171</strain>
    </source>
</reference>